<reference evidence="3 4" key="1">
    <citation type="submission" date="2017-05" db="EMBL/GenBank/DDBJ databases">
        <authorList>
            <person name="Varghese N."/>
            <person name="Submissions S."/>
        </authorList>
    </citation>
    <scope>NUCLEOTIDE SEQUENCE [LARGE SCALE GENOMIC DNA]</scope>
    <source>
        <strain evidence="3 4">DSM 25457</strain>
    </source>
</reference>
<comment type="caution">
    <text evidence="3">The sequence shown here is derived from an EMBL/GenBank/DDBJ whole genome shotgun (WGS) entry which is preliminary data.</text>
</comment>
<evidence type="ECO:0000256" key="2">
    <source>
        <dbReference type="SAM" id="Phobius"/>
    </source>
</evidence>
<gene>
    <name evidence="3" type="ORF">SAMN06265222_101982</name>
</gene>
<keyword evidence="2" id="KW-0812">Transmembrane</keyword>
<keyword evidence="2" id="KW-0472">Membrane</keyword>
<evidence type="ECO:0000313" key="4">
    <source>
        <dbReference type="Proteomes" id="UP001158067"/>
    </source>
</evidence>
<keyword evidence="4" id="KW-1185">Reference proteome</keyword>
<feature type="region of interest" description="Disordered" evidence="1">
    <location>
        <begin position="1"/>
        <end position="59"/>
    </location>
</feature>
<accession>A0ABY1PVT6</accession>
<proteinExistence type="predicted"/>
<feature type="transmembrane region" description="Helical" evidence="2">
    <location>
        <begin position="66"/>
        <end position="88"/>
    </location>
</feature>
<name>A0ABY1PVT6_9BACT</name>
<sequence>MIANQKPIAGKRPPRKEPLMPAHNDARANGVCVNGTGASDKRRSGKQMIDAQPGGTQSRRDQTARLLALFASTVGLAVIWLVVLPAFAKQPAMNQHLNWLNEQGIDPSAMYYTELEVMEEILQRQRIKELQR</sequence>
<keyword evidence="2" id="KW-1133">Transmembrane helix</keyword>
<dbReference type="Proteomes" id="UP001158067">
    <property type="component" value="Unassembled WGS sequence"/>
</dbReference>
<evidence type="ECO:0000313" key="3">
    <source>
        <dbReference type="EMBL" id="SMP43730.1"/>
    </source>
</evidence>
<dbReference type="EMBL" id="FXUG01000001">
    <property type="protein sequence ID" value="SMP43730.1"/>
    <property type="molecule type" value="Genomic_DNA"/>
</dbReference>
<organism evidence="3 4">
    <name type="scientific">Neorhodopirellula lusitana</name>
    <dbReference type="NCBI Taxonomy" id="445327"/>
    <lineage>
        <taxon>Bacteria</taxon>
        <taxon>Pseudomonadati</taxon>
        <taxon>Planctomycetota</taxon>
        <taxon>Planctomycetia</taxon>
        <taxon>Pirellulales</taxon>
        <taxon>Pirellulaceae</taxon>
        <taxon>Neorhodopirellula</taxon>
    </lineage>
</organism>
<evidence type="ECO:0000256" key="1">
    <source>
        <dbReference type="SAM" id="MobiDB-lite"/>
    </source>
</evidence>
<protein>
    <submittedName>
        <fullName evidence="3">Uncharacterized protein</fullName>
    </submittedName>
</protein>